<reference evidence="8" key="1">
    <citation type="submission" date="2024-06" db="EMBL/GenBank/DDBJ databases">
        <title>Multi-omics analyses provide insights into the biosynthesis of the anticancer antibiotic pleurotin in Hohenbuehelia grisea.</title>
        <authorList>
            <person name="Weaver J.A."/>
            <person name="Alberti F."/>
        </authorList>
    </citation>
    <scope>NUCLEOTIDE SEQUENCE [LARGE SCALE GENOMIC DNA]</scope>
    <source>
        <strain evidence="8">T-177</strain>
    </source>
</reference>
<comment type="subcellular location">
    <subcellularLocation>
        <location evidence="1">Nucleus</location>
    </subcellularLocation>
</comment>
<evidence type="ECO:0000256" key="4">
    <source>
        <dbReference type="ARBA" id="ARBA00023043"/>
    </source>
</evidence>
<feature type="compositionally biased region" description="Low complexity" evidence="6">
    <location>
        <begin position="311"/>
        <end position="328"/>
    </location>
</feature>
<gene>
    <name evidence="7" type="ORF">HGRIS_002056</name>
</gene>
<feature type="compositionally biased region" description="Acidic residues" evidence="6">
    <location>
        <begin position="50"/>
        <end position="59"/>
    </location>
</feature>
<feature type="region of interest" description="Disordered" evidence="6">
    <location>
        <begin position="136"/>
        <end position="155"/>
    </location>
</feature>
<evidence type="ECO:0000313" key="8">
    <source>
        <dbReference type="Proteomes" id="UP001556367"/>
    </source>
</evidence>
<feature type="region of interest" description="Disordered" evidence="6">
    <location>
        <begin position="1"/>
        <end position="90"/>
    </location>
</feature>
<feature type="region of interest" description="Disordered" evidence="6">
    <location>
        <begin position="286"/>
        <end position="342"/>
    </location>
</feature>
<evidence type="ECO:0000256" key="2">
    <source>
        <dbReference type="ARBA" id="ARBA00022553"/>
    </source>
</evidence>
<evidence type="ECO:0000256" key="5">
    <source>
        <dbReference type="ARBA" id="ARBA00023242"/>
    </source>
</evidence>
<evidence type="ECO:0000313" key="7">
    <source>
        <dbReference type="EMBL" id="KAL0955854.1"/>
    </source>
</evidence>
<keyword evidence="3" id="KW-0677">Repeat</keyword>
<keyword evidence="8" id="KW-1185">Reference proteome</keyword>
<evidence type="ECO:0000256" key="6">
    <source>
        <dbReference type="SAM" id="MobiDB-lite"/>
    </source>
</evidence>
<accession>A0ABR3JJR4</accession>
<dbReference type="EMBL" id="JASNQZ010000006">
    <property type="protein sequence ID" value="KAL0955854.1"/>
    <property type="molecule type" value="Genomic_DNA"/>
</dbReference>
<keyword evidence="4" id="KW-0040">ANK repeat</keyword>
<evidence type="ECO:0000256" key="3">
    <source>
        <dbReference type="ARBA" id="ARBA00022737"/>
    </source>
</evidence>
<dbReference type="PANTHER" id="PTHR15263:SF1">
    <property type="entry name" value="NF-KAPPA-B INHIBITOR-LIKE PROTEIN 1"/>
    <property type="match status" value="1"/>
</dbReference>
<evidence type="ECO:0000256" key="1">
    <source>
        <dbReference type="ARBA" id="ARBA00004123"/>
    </source>
</evidence>
<dbReference type="PANTHER" id="PTHR15263">
    <property type="entry name" value="I-KAPPA-B-LIKE PROTEIN IKBL"/>
    <property type="match status" value="1"/>
</dbReference>
<dbReference type="InterPro" id="IPR038753">
    <property type="entry name" value="NFKBIL1"/>
</dbReference>
<feature type="compositionally biased region" description="Low complexity" evidence="6">
    <location>
        <begin position="141"/>
        <end position="150"/>
    </location>
</feature>
<name>A0ABR3JJR4_9AGAR</name>
<feature type="compositionally biased region" description="Basic and acidic residues" evidence="6">
    <location>
        <begin position="330"/>
        <end position="342"/>
    </location>
</feature>
<feature type="compositionally biased region" description="Pro residues" evidence="6">
    <location>
        <begin position="61"/>
        <end position="70"/>
    </location>
</feature>
<comment type="caution">
    <text evidence="7">The sequence shown here is derived from an EMBL/GenBank/DDBJ whole genome shotgun (WGS) entry which is preliminary data.</text>
</comment>
<feature type="region of interest" description="Disordered" evidence="6">
    <location>
        <begin position="198"/>
        <end position="223"/>
    </location>
</feature>
<dbReference type="Proteomes" id="UP001556367">
    <property type="component" value="Unassembled WGS sequence"/>
</dbReference>
<keyword evidence="2" id="KW-0597">Phosphoprotein</keyword>
<proteinExistence type="predicted"/>
<organism evidence="7 8">
    <name type="scientific">Hohenbuehelia grisea</name>
    <dbReference type="NCBI Taxonomy" id="104357"/>
    <lineage>
        <taxon>Eukaryota</taxon>
        <taxon>Fungi</taxon>
        <taxon>Dikarya</taxon>
        <taxon>Basidiomycota</taxon>
        <taxon>Agaricomycotina</taxon>
        <taxon>Agaricomycetes</taxon>
        <taxon>Agaricomycetidae</taxon>
        <taxon>Agaricales</taxon>
        <taxon>Pleurotineae</taxon>
        <taxon>Pleurotaceae</taxon>
        <taxon>Hohenbuehelia</taxon>
    </lineage>
</organism>
<protein>
    <submittedName>
        <fullName evidence="7">Uncharacterized protein</fullName>
    </submittedName>
</protein>
<keyword evidence="5" id="KW-0539">Nucleus</keyword>
<sequence length="393" mass="45524">MPKLHLKRTPEEEARKAEKRRKKEHKSKHKTKKRHADAEPSTSTRKWASDDDDESDDGEPYGPPPPPPEPSSSNINIDANHHNHHHHHDSRYKIDYDAIRAELEEQRFREKLASAFDDDDRLDNVEAHFNHFAHVPDRWQSSGSGSGSSSRKTRRGIQDEFVEDFLTMDPAYMDDDEYAEWMRLGMYRKTHAAEYAEQQRKKAAKEERRAQEKAAKTETARLEKIAEEERRRRKMEREHLHWDVARQTYDRQWKSLLSKPPEAEAELEAEPDLAFEDIPWPILAAYPKPSKRERGSKPKPSFTSEELTPDAISLFILPPSSSSSASSSHTADEKAVQELKKERKDKLREAMLRFHPDKFEGRVMARVRPQDREKVQTAVGQVARALNTLMGAG</sequence>
<feature type="compositionally biased region" description="Basic residues" evidence="6">
    <location>
        <begin position="17"/>
        <end position="35"/>
    </location>
</feature>